<dbReference type="InterPro" id="IPR037401">
    <property type="entry name" value="SnoaL-like"/>
</dbReference>
<organism evidence="2 3">
    <name type="scientific">Anaerostipes hadrus</name>
    <dbReference type="NCBI Taxonomy" id="649756"/>
    <lineage>
        <taxon>Bacteria</taxon>
        <taxon>Bacillati</taxon>
        <taxon>Bacillota</taxon>
        <taxon>Clostridia</taxon>
        <taxon>Lachnospirales</taxon>
        <taxon>Lachnospiraceae</taxon>
        <taxon>Anaerostipes</taxon>
    </lineage>
</organism>
<evidence type="ECO:0000313" key="2">
    <source>
        <dbReference type="EMBL" id="AQP39160.1"/>
    </source>
</evidence>
<name>A0A1Q2C680_ANAHA</name>
<dbReference type="Gene3D" id="3.10.450.50">
    <property type="match status" value="1"/>
</dbReference>
<evidence type="ECO:0000313" key="3">
    <source>
        <dbReference type="Proteomes" id="UP000188159"/>
    </source>
</evidence>
<sequence length="139" mass="17053">MNEREKTIRLWFDMWLNQQDMGIDDIFTEDVIYTESWSPQYNNRKTVKHWFQEWNTRGKVVIWEIKQFFHKGDQTIVEWYFKNEMNNGSIEEFDGISLVEWTEDNKIKALKEFGCNRNTYNPYQEGDTPQFKAEKVNWF</sequence>
<reference evidence="2 3" key="1">
    <citation type="journal article" date="2016" name="Sci. Rep.">
        <title>Accelerated dysbiosis of gut microbiota during aggravation of DSS-induced colitis by a butyrate-producing bacterium.</title>
        <authorList>
            <person name="Zhang Q."/>
            <person name="Wu Y."/>
            <person name="Wang J."/>
            <person name="Wu G."/>
            <person name="Long W."/>
            <person name="Xue Z."/>
            <person name="Wang L."/>
            <person name="Zhang X."/>
            <person name="Pang X."/>
            <person name="Zhao Y."/>
            <person name="Zhao L."/>
            <person name="Zhang C."/>
        </authorList>
    </citation>
    <scope>NUCLEOTIDE SEQUENCE [LARGE SCALE GENOMIC DNA]</scope>
    <source>
        <strain evidence="2 3">BPB5</strain>
    </source>
</reference>
<dbReference type="InterPro" id="IPR032710">
    <property type="entry name" value="NTF2-like_dom_sf"/>
</dbReference>
<proteinExistence type="predicted"/>
<protein>
    <submittedName>
        <fullName evidence="2">Conjugal transfer protein</fullName>
    </submittedName>
</protein>
<dbReference type="EMBL" id="CP012098">
    <property type="protein sequence ID" value="AQP39160.1"/>
    <property type="molecule type" value="Genomic_DNA"/>
</dbReference>
<dbReference type="SUPFAM" id="SSF54427">
    <property type="entry name" value="NTF2-like"/>
    <property type="match status" value="1"/>
</dbReference>
<dbReference type="Pfam" id="PF12680">
    <property type="entry name" value="SnoaL_2"/>
    <property type="match status" value="1"/>
</dbReference>
<feature type="domain" description="SnoaL-like" evidence="1">
    <location>
        <begin position="9"/>
        <end position="108"/>
    </location>
</feature>
<evidence type="ECO:0000259" key="1">
    <source>
        <dbReference type="Pfam" id="PF12680"/>
    </source>
</evidence>
<accession>A0A1Q2C680</accession>
<dbReference type="Proteomes" id="UP000188159">
    <property type="component" value="Chromosome"/>
</dbReference>
<dbReference type="AlphaFoldDB" id="A0A1Q2C680"/>
<dbReference type="RefSeq" id="WP_077326095.1">
    <property type="nucleotide sequence ID" value="NZ_CP012098.1"/>
</dbReference>
<gene>
    <name evidence="2" type="ORF">DO83_05820</name>
</gene>